<organism evidence="1 2">
    <name type="scientific">Parasphingorhabdus halotolerans</name>
    <dbReference type="NCBI Taxonomy" id="2725558"/>
    <lineage>
        <taxon>Bacteria</taxon>
        <taxon>Pseudomonadati</taxon>
        <taxon>Pseudomonadota</taxon>
        <taxon>Alphaproteobacteria</taxon>
        <taxon>Sphingomonadales</taxon>
        <taxon>Sphingomonadaceae</taxon>
        <taxon>Parasphingorhabdus</taxon>
    </lineage>
</organism>
<reference evidence="1 2" key="1">
    <citation type="submission" date="2020-04" db="EMBL/GenBank/DDBJ databases">
        <title>Genome sequence for Sphingorhabdus sp. strain M1.</title>
        <authorList>
            <person name="Park S.-J."/>
        </authorList>
    </citation>
    <scope>NUCLEOTIDE SEQUENCE [LARGE SCALE GENOMIC DNA]</scope>
    <source>
        <strain evidence="1 2">JK6</strain>
    </source>
</reference>
<accession>A0A6H2DRF2</accession>
<dbReference type="SUPFAM" id="SSF51316">
    <property type="entry name" value="Mss4-like"/>
    <property type="match status" value="1"/>
</dbReference>
<dbReference type="KEGG" id="phao:HF685_06010"/>
<dbReference type="InterPro" id="IPR011057">
    <property type="entry name" value="Mss4-like_sf"/>
</dbReference>
<sequence length="168" mass="18722">MLISDYTRDSYCQCGKVHCQGVGQPIVSGICYCDDCQIGAAMLENLEGAPPLRTTDGGTHYLTYRDDRFTCVSGTELLKSYKVVASSPTSRMVASCCNSAMYLKYSRGHWTSSYAARFGDGAPHVEMRTQTKFRNSTLPLSENSKNFSGFGTRLLWRLFVSRIAMMFN</sequence>
<protein>
    <recommendedName>
        <fullName evidence="3">CENP-V/GFA domain-containing protein</fullName>
    </recommendedName>
</protein>
<dbReference type="AlphaFoldDB" id="A0A6H2DRF2"/>
<evidence type="ECO:0000313" key="2">
    <source>
        <dbReference type="Proteomes" id="UP000501600"/>
    </source>
</evidence>
<dbReference type="EMBL" id="CP051217">
    <property type="protein sequence ID" value="QJB70707.1"/>
    <property type="molecule type" value="Genomic_DNA"/>
</dbReference>
<gene>
    <name evidence="1" type="ORF">HF685_06010</name>
</gene>
<evidence type="ECO:0000313" key="1">
    <source>
        <dbReference type="EMBL" id="QJB70707.1"/>
    </source>
</evidence>
<name>A0A6H2DRF2_9SPHN</name>
<evidence type="ECO:0008006" key="3">
    <source>
        <dbReference type="Google" id="ProtNLM"/>
    </source>
</evidence>
<dbReference type="Gene3D" id="3.90.1590.10">
    <property type="entry name" value="glutathione-dependent formaldehyde- activating enzyme (gfa)"/>
    <property type="match status" value="1"/>
</dbReference>
<dbReference type="Proteomes" id="UP000501600">
    <property type="component" value="Chromosome"/>
</dbReference>
<proteinExistence type="predicted"/>
<keyword evidence="2" id="KW-1185">Reference proteome</keyword>